<feature type="transmembrane region" description="Helical" evidence="1">
    <location>
        <begin position="237"/>
        <end position="261"/>
    </location>
</feature>
<comment type="caution">
    <text evidence="2">The sequence shown here is derived from an EMBL/GenBank/DDBJ whole genome shotgun (WGS) entry which is preliminary data.</text>
</comment>
<protein>
    <submittedName>
        <fullName evidence="2">Uncharacterized protein</fullName>
    </submittedName>
</protein>
<feature type="transmembrane region" description="Helical" evidence="1">
    <location>
        <begin position="60"/>
        <end position="83"/>
    </location>
</feature>
<feature type="transmembrane region" description="Helical" evidence="1">
    <location>
        <begin position="167"/>
        <end position="188"/>
    </location>
</feature>
<accession>A0A0L6U4R4</accession>
<dbReference type="STRING" id="52689.AKG39_00980"/>
<feature type="transmembrane region" description="Helical" evidence="1">
    <location>
        <begin position="20"/>
        <end position="40"/>
    </location>
</feature>
<keyword evidence="1" id="KW-1133">Transmembrane helix</keyword>
<organism evidence="2 3">
    <name type="scientific">Acetobacterium bakii</name>
    <dbReference type="NCBI Taxonomy" id="52689"/>
    <lineage>
        <taxon>Bacteria</taxon>
        <taxon>Bacillati</taxon>
        <taxon>Bacillota</taxon>
        <taxon>Clostridia</taxon>
        <taxon>Eubacteriales</taxon>
        <taxon>Eubacteriaceae</taxon>
        <taxon>Acetobacterium</taxon>
    </lineage>
</organism>
<sequence>MLGKLLKYEIKATGRTFLPLYLALIVLTIITKVLLFVAIPDAVMVSESGSNFDLPLVISLSLYGTIIVALFVLTLIVIIQRFYKNLLTDEGYLMFTMPVQTWKLILSKLLTAILWTIVCGFAVAISIFILALGNFSMMELSQEIGKMYSEFQNQFGMSLNIIIGEGIMLMIVDIISSILMIYVAIAIGQLFNQHRILASFGAYIGITVILQIVMSLLTLLFPVFGMDYLMSSEMNEIAVMQIFINSVTVFNIICIAAFYFITNYILKNRLNLE</sequence>
<evidence type="ECO:0000313" key="3">
    <source>
        <dbReference type="Proteomes" id="UP000036873"/>
    </source>
</evidence>
<keyword evidence="3" id="KW-1185">Reference proteome</keyword>
<keyword evidence="1" id="KW-0472">Membrane</keyword>
<dbReference type="OrthoDB" id="9816138at2"/>
<dbReference type="Proteomes" id="UP000036873">
    <property type="component" value="Unassembled WGS sequence"/>
</dbReference>
<evidence type="ECO:0000256" key="1">
    <source>
        <dbReference type="SAM" id="Phobius"/>
    </source>
</evidence>
<keyword evidence="1" id="KW-0812">Transmembrane</keyword>
<dbReference type="PATRIC" id="fig|52689.4.peg.1713"/>
<proteinExistence type="predicted"/>
<dbReference type="EMBL" id="LGYO01000003">
    <property type="protein sequence ID" value="KNZ43506.1"/>
    <property type="molecule type" value="Genomic_DNA"/>
</dbReference>
<feature type="transmembrane region" description="Helical" evidence="1">
    <location>
        <begin position="104"/>
        <end position="132"/>
    </location>
</feature>
<dbReference type="AlphaFoldDB" id="A0A0L6U4R4"/>
<feature type="transmembrane region" description="Helical" evidence="1">
    <location>
        <begin position="200"/>
        <end position="225"/>
    </location>
</feature>
<reference evidence="3" key="1">
    <citation type="submission" date="2015-07" db="EMBL/GenBank/DDBJ databases">
        <title>Draft genome sequence of Acetobacterium bakii DSM 8293, a potential psychrophilic chemical producer through syngas fermentation.</title>
        <authorList>
            <person name="Song Y."/>
            <person name="Hwang S."/>
            <person name="Cho B.-K."/>
        </authorList>
    </citation>
    <scope>NUCLEOTIDE SEQUENCE [LARGE SCALE GENOMIC DNA]</scope>
    <source>
        <strain evidence="3">DSM 8239</strain>
    </source>
</reference>
<gene>
    <name evidence="2" type="ORF">AKG39_00980</name>
</gene>
<evidence type="ECO:0000313" key="2">
    <source>
        <dbReference type="EMBL" id="KNZ43506.1"/>
    </source>
</evidence>
<dbReference type="RefSeq" id="WP_050738492.1">
    <property type="nucleotide sequence ID" value="NZ_LGYO01000003.1"/>
</dbReference>
<name>A0A0L6U4R4_9FIRM</name>